<dbReference type="SUPFAM" id="SSF48403">
    <property type="entry name" value="Ankyrin repeat"/>
    <property type="match status" value="1"/>
</dbReference>
<accession>A0A072UD46</accession>
<evidence type="ECO:0000313" key="2">
    <source>
        <dbReference type="EMBL" id="KEH27547.1"/>
    </source>
</evidence>
<evidence type="ECO:0000313" key="4">
    <source>
        <dbReference type="Proteomes" id="UP000002051"/>
    </source>
</evidence>
<protein>
    <submittedName>
        <fullName evidence="2">Ankyrin repeat protein</fullName>
    </submittedName>
</protein>
<keyword evidence="4" id="KW-1185">Reference proteome</keyword>
<reference evidence="2 4" key="2">
    <citation type="journal article" date="2014" name="BMC Genomics">
        <title>An improved genome release (version Mt4.0) for the model legume Medicago truncatula.</title>
        <authorList>
            <person name="Tang H."/>
            <person name="Krishnakumar V."/>
            <person name="Bidwell S."/>
            <person name="Rosen B."/>
            <person name="Chan A."/>
            <person name="Zhou S."/>
            <person name="Gentzbittel L."/>
            <person name="Childs K.L."/>
            <person name="Yandell M."/>
            <person name="Gundlach H."/>
            <person name="Mayer K.F."/>
            <person name="Schwartz D.C."/>
            <person name="Town C.D."/>
        </authorList>
    </citation>
    <scope>GENOME REANNOTATION</scope>
    <source>
        <strain evidence="2">A17</strain>
        <strain evidence="3 4">cv. Jemalong A17</strain>
    </source>
</reference>
<evidence type="ECO:0000256" key="1">
    <source>
        <dbReference type="ARBA" id="ARBA00004202"/>
    </source>
</evidence>
<reference evidence="2 4" key="1">
    <citation type="journal article" date="2011" name="Nature">
        <title>The Medicago genome provides insight into the evolution of rhizobial symbioses.</title>
        <authorList>
            <person name="Young N.D."/>
            <person name="Debelle F."/>
            <person name="Oldroyd G.E."/>
            <person name="Geurts R."/>
            <person name="Cannon S.B."/>
            <person name="Udvardi M.K."/>
            <person name="Benedito V.A."/>
            <person name="Mayer K.F."/>
            <person name="Gouzy J."/>
            <person name="Schoof H."/>
            <person name="Van de Peer Y."/>
            <person name="Proost S."/>
            <person name="Cook D.R."/>
            <person name="Meyers B.C."/>
            <person name="Spannagl M."/>
            <person name="Cheung F."/>
            <person name="De Mita S."/>
            <person name="Krishnakumar V."/>
            <person name="Gundlach H."/>
            <person name="Zhou S."/>
            <person name="Mudge J."/>
            <person name="Bharti A.K."/>
            <person name="Murray J.D."/>
            <person name="Naoumkina M.A."/>
            <person name="Rosen B."/>
            <person name="Silverstein K.A."/>
            <person name="Tang H."/>
            <person name="Rombauts S."/>
            <person name="Zhao P.X."/>
            <person name="Zhou P."/>
            <person name="Barbe V."/>
            <person name="Bardou P."/>
            <person name="Bechner M."/>
            <person name="Bellec A."/>
            <person name="Berger A."/>
            <person name="Berges H."/>
            <person name="Bidwell S."/>
            <person name="Bisseling T."/>
            <person name="Choisne N."/>
            <person name="Couloux A."/>
            <person name="Denny R."/>
            <person name="Deshpande S."/>
            <person name="Dai X."/>
            <person name="Doyle J.J."/>
            <person name="Dudez A.M."/>
            <person name="Farmer A.D."/>
            <person name="Fouteau S."/>
            <person name="Franken C."/>
            <person name="Gibelin C."/>
            <person name="Gish J."/>
            <person name="Goldstein S."/>
            <person name="Gonzalez A.J."/>
            <person name="Green P.J."/>
            <person name="Hallab A."/>
            <person name="Hartog M."/>
            <person name="Hua A."/>
            <person name="Humphray S.J."/>
            <person name="Jeong D.H."/>
            <person name="Jing Y."/>
            <person name="Jocker A."/>
            <person name="Kenton S.M."/>
            <person name="Kim D.J."/>
            <person name="Klee K."/>
            <person name="Lai H."/>
            <person name="Lang C."/>
            <person name="Lin S."/>
            <person name="Macmil S.L."/>
            <person name="Magdelenat G."/>
            <person name="Matthews L."/>
            <person name="McCorrison J."/>
            <person name="Monaghan E.L."/>
            <person name="Mun J.H."/>
            <person name="Najar F.Z."/>
            <person name="Nicholson C."/>
            <person name="Noirot C."/>
            <person name="O'Bleness M."/>
            <person name="Paule C.R."/>
            <person name="Poulain J."/>
            <person name="Prion F."/>
            <person name="Qin B."/>
            <person name="Qu C."/>
            <person name="Retzel E.F."/>
            <person name="Riddle C."/>
            <person name="Sallet E."/>
            <person name="Samain S."/>
            <person name="Samson N."/>
            <person name="Sanders I."/>
            <person name="Saurat O."/>
            <person name="Scarpelli C."/>
            <person name="Schiex T."/>
            <person name="Segurens B."/>
            <person name="Severin A.J."/>
            <person name="Sherrier D.J."/>
            <person name="Shi R."/>
            <person name="Sims S."/>
            <person name="Singer S.R."/>
            <person name="Sinharoy S."/>
            <person name="Sterck L."/>
            <person name="Viollet A."/>
            <person name="Wang B.B."/>
            <person name="Wang K."/>
            <person name="Wang M."/>
            <person name="Wang X."/>
            <person name="Warfsmann J."/>
            <person name="Weissenbach J."/>
            <person name="White D.D."/>
            <person name="White J.D."/>
            <person name="Wiley G.B."/>
            <person name="Wincker P."/>
            <person name="Xing Y."/>
            <person name="Yang L."/>
            <person name="Yao Z."/>
            <person name="Ying F."/>
            <person name="Zhai J."/>
            <person name="Zhou L."/>
            <person name="Zuber A."/>
            <person name="Denarie J."/>
            <person name="Dixon R.A."/>
            <person name="May G.D."/>
            <person name="Schwartz D.C."/>
            <person name="Rogers J."/>
            <person name="Quetier F."/>
            <person name="Town C.D."/>
            <person name="Roe B.A."/>
        </authorList>
    </citation>
    <scope>NUCLEOTIDE SEQUENCE [LARGE SCALE GENOMIC DNA]</scope>
    <source>
        <strain evidence="2">A17</strain>
        <strain evidence="3 4">cv. Jemalong A17</strain>
    </source>
</reference>
<dbReference type="GO" id="GO:0005886">
    <property type="term" value="C:plasma membrane"/>
    <property type="evidence" value="ECO:0007669"/>
    <property type="project" value="UniProtKB-SubCell"/>
</dbReference>
<evidence type="ECO:0000313" key="3">
    <source>
        <dbReference type="EnsemblPlants" id="KEH27547"/>
    </source>
</evidence>
<dbReference type="AlphaFoldDB" id="A0A072UD46"/>
<dbReference type="Gene3D" id="1.25.40.20">
    <property type="entry name" value="Ankyrin repeat-containing domain"/>
    <property type="match status" value="1"/>
</dbReference>
<organism evidence="2 4">
    <name type="scientific">Medicago truncatula</name>
    <name type="common">Barrel medic</name>
    <name type="synonym">Medicago tribuloides</name>
    <dbReference type="NCBI Taxonomy" id="3880"/>
    <lineage>
        <taxon>Eukaryota</taxon>
        <taxon>Viridiplantae</taxon>
        <taxon>Streptophyta</taxon>
        <taxon>Embryophyta</taxon>
        <taxon>Tracheophyta</taxon>
        <taxon>Spermatophyta</taxon>
        <taxon>Magnoliopsida</taxon>
        <taxon>eudicotyledons</taxon>
        <taxon>Gunneridae</taxon>
        <taxon>Pentapetalae</taxon>
        <taxon>rosids</taxon>
        <taxon>fabids</taxon>
        <taxon>Fabales</taxon>
        <taxon>Fabaceae</taxon>
        <taxon>Papilionoideae</taxon>
        <taxon>50 kb inversion clade</taxon>
        <taxon>NPAAA clade</taxon>
        <taxon>Hologalegina</taxon>
        <taxon>IRL clade</taxon>
        <taxon>Trifolieae</taxon>
        <taxon>Medicago</taxon>
    </lineage>
</organism>
<dbReference type="InterPro" id="IPR036770">
    <property type="entry name" value="Ankyrin_rpt-contain_sf"/>
</dbReference>
<dbReference type="EMBL" id="CM001221">
    <property type="protein sequence ID" value="KEH27547.1"/>
    <property type="molecule type" value="Genomic_DNA"/>
</dbReference>
<dbReference type="HOGENOM" id="CLU_2945199_0_0_1"/>
<dbReference type="Proteomes" id="UP000002051">
    <property type="component" value="Chromosome 5"/>
</dbReference>
<proteinExistence type="predicted"/>
<gene>
    <name evidence="2" type="ordered locus">MTR_5g019105</name>
</gene>
<name>A0A072UD46_MEDTR</name>
<reference evidence="3" key="3">
    <citation type="submission" date="2015-04" db="UniProtKB">
        <authorList>
            <consortium name="EnsemblPlants"/>
        </authorList>
    </citation>
    <scope>IDENTIFICATION</scope>
    <source>
        <strain evidence="3">cv. Jemalong A17</strain>
    </source>
</reference>
<comment type="subcellular location">
    <subcellularLocation>
        <location evidence="1">Cell membrane</location>
        <topology evidence="1">Peripheral membrane protein</topology>
    </subcellularLocation>
</comment>
<sequence>MIHLRTAVSAKIALLYNFYTGFLLNSAQLLIAKGASLTAENANGWTPLMIACSWHRINNL</sequence>
<dbReference type="EnsemblPlants" id="KEH27547">
    <property type="protein sequence ID" value="KEH27547"/>
    <property type="gene ID" value="MTR_5g019105"/>
</dbReference>